<dbReference type="EMBL" id="JACIFF010000012">
    <property type="protein sequence ID" value="MBB4081066.1"/>
    <property type="molecule type" value="Genomic_DNA"/>
</dbReference>
<name>A0A840EJL2_9BACT</name>
<dbReference type="PANTHER" id="PTHR43780">
    <property type="entry name" value="1-AMINOCYCLOPROPANE-1-CARBOXYLATE DEAMINASE-RELATED"/>
    <property type="match status" value="1"/>
</dbReference>
<protein>
    <submittedName>
        <fullName evidence="7">1-aminocyclopropane-1-carboxylate deaminase</fullName>
        <ecNumber evidence="7">3.5.99.7</ecNumber>
    </submittedName>
</protein>
<dbReference type="AlphaFoldDB" id="A0A840EJL2"/>
<evidence type="ECO:0000256" key="1">
    <source>
        <dbReference type="ARBA" id="ARBA00001933"/>
    </source>
</evidence>
<evidence type="ECO:0000259" key="6">
    <source>
        <dbReference type="Pfam" id="PF00291"/>
    </source>
</evidence>
<evidence type="ECO:0000313" key="8">
    <source>
        <dbReference type="Proteomes" id="UP000576209"/>
    </source>
</evidence>
<evidence type="ECO:0000256" key="3">
    <source>
        <dbReference type="ARBA" id="ARBA00022898"/>
    </source>
</evidence>
<dbReference type="GO" id="GO:0008660">
    <property type="term" value="F:1-aminocyclopropane-1-carboxylate deaminase activity"/>
    <property type="evidence" value="ECO:0007669"/>
    <property type="project" value="UniProtKB-EC"/>
</dbReference>
<accession>A0A840EJL2</accession>
<evidence type="ECO:0000313" key="7">
    <source>
        <dbReference type="EMBL" id="MBB4081066.1"/>
    </source>
</evidence>
<dbReference type="RefSeq" id="WP_183497294.1">
    <property type="nucleotide sequence ID" value="NZ_JACIFF010000012.1"/>
</dbReference>
<comment type="similarity">
    <text evidence="2">Belongs to the ACC deaminase/D-cysteine desulfhydrase family.</text>
</comment>
<dbReference type="InterPro" id="IPR001926">
    <property type="entry name" value="TrpB-like_PALP"/>
</dbReference>
<dbReference type="Proteomes" id="UP000576209">
    <property type="component" value="Unassembled WGS sequence"/>
</dbReference>
<organism evidence="7 8">
    <name type="scientific">Neolewinella aquimaris</name>
    <dbReference type="NCBI Taxonomy" id="1835722"/>
    <lineage>
        <taxon>Bacteria</taxon>
        <taxon>Pseudomonadati</taxon>
        <taxon>Bacteroidota</taxon>
        <taxon>Saprospiria</taxon>
        <taxon>Saprospirales</taxon>
        <taxon>Lewinellaceae</taxon>
        <taxon>Neolewinella</taxon>
    </lineage>
</organism>
<gene>
    <name evidence="7" type="ORF">GGR28_003713</name>
</gene>
<dbReference type="PIRSF" id="PIRSF006278">
    <property type="entry name" value="ACCD_DCysDesulf"/>
    <property type="match status" value="1"/>
</dbReference>
<evidence type="ECO:0000256" key="2">
    <source>
        <dbReference type="ARBA" id="ARBA00008639"/>
    </source>
</evidence>
<dbReference type="EC" id="3.5.99.7" evidence="7"/>
<keyword evidence="8" id="KW-1185">Reference proteome</keyword>
<keyword evidence="3 5" id="KW-0663">Pyridoxal phosphate</keyword>
<feature type="modified residue" description="N6-(pyridoxal phosphate)lysine" evidence="5">
    <location>
        <position position="42"/>
    </location>
</feature>
<feature type="domain" description="Tryptophan synthase beta chain-like PALP" evidence="6">
    <location>
        <begin position="16"/>
        <end position="185"/>
    </location>
</feature>
<evidence type="ECO:0000256" key="4">
    <source>
        <dbReference type="PIRSR" id="PIRSR006278-1"/>
    </source>
</evidence>
<dbReference type="InterPro" id="IPR027278">
    <property type="entry name" value="ACCD_DCysDesulf"/>
</dbReference>
<dbReference type="PANTHER" id="PTHR43780:SF2">
    <property type="entry name" value="1-AMINOCYCLOPROPANE-1-CARBOXYLATE DEAMINASE-RELATED"/>
    <property type="match status" value="1"/>
</dbReference>
<dbReference type="GO" id="GO:0019148">
    <property type="term" value="F:D-cysteine desulfhydrase activity"/>
    <property type="evidence" value="ECO:0007669"/>
    <property type="project" value="TreeGrafter"/>
</dbReference>
<evidence type="ECO:0000256" key="5">
    <source>
        <dbReference type="PIRSR" id="PIRSR006278-2"/>
    </source>
</evidence>
<comment type="cofactor">
    <cofactor evidence="1">
        <name>pyridoxal 5'-phosphate</name>
        <dbReference type="ChEBI" id="CHEBI:597326"/>
    </cofactor>
</comment>
<proteinExistence type="inferred from homology"/>
<reference evidence="7 8" key="1">
    <citation type="submission" date="2020-08" db="EMBL/GenBank/DDBJ databases">
        <title>Genomic Encyclopedia of Type Strains, Phase IV (KMG-IV): sequencing the most valuable type-strain genomes for metagenomic binning, comparative biology and taxonomic classification.</title>
        <authorList>
            <person name="Goeker M."/>
        </authorList>
    </citation>
    <scope>NUCLEOTIDE SEQUENCE [LARGE SCALE GENOMIC DNA]</scope>
    <source>
        <strain evidence="7 8">DSM 105137</strain>
    </source>
</reference>
<sequence>MLPPSPLQQIKHPDAVRAGINLWCKRDDLYAWYPGSPLQGNKVRKLWPLLLRSDLPGRTVVSFGGAYSNHVAALAAAGHQFGFATRFYLRGEAVRNPTLDAVLRNGGNLHFISRTDYRLKHDHQFQRELGIVEEEFVIPEGGTSPESLPYTGEVFRETVNQFGAVPPDFFCLSAGTGGTAAGIIGAAADTPCTVEVFPALRGSWMRDEILRHLEGFSGTPAFTVIDGYHFGGYGRFSPHWKIRTPIGATAKRADIGEPGLPELEPVYTAKLFSGVLDRIRTGAYPRGSTVVVLHTGGIY</sequence>
<keyword evidence="7" id="KW-0378">Hydrolase</keyword>
<feature type="active site" description="Nucleophile" evidence="4">
    <location>
        <position position="68"/>
    </location>
</feature>
<dbReference type="Gene3D" id="3.40.50.1100">
    <property type="match status" value="2"/>
</dbReference>
<dbReference type="SUPFAM" id="SSF53686">
    <property type="entry name" value="Tryptophan synthase beta subunit-like PLP-dependent enzymes"/>
    <property type="match status" value="1"/>
</dbReference>
<dbReference type="InterPro" id="IPR036052">
    <property type="entry name" value="TrpB-like_PALP_sf"/>
</dbReference>
<dbReference type="Pfam" id="PF00291">
    <property type="entry name" value="PALP"/>
    <property type="match status" value="1"/>
</dbReference>
<comment type="caution">
    <text evidence="7">The sequence shown here is derived from an EMBL/GenBank/DDBJ whole genome shotgun (WGS) entry which is preliminary data.</text>
</comment>